<accession>A0A1V1NUP0</accession>
<evidence type="ECO:0000259" key="1">
    <source>
        <dbReference type="Pfam" id="PF00753"/>
    </source>
</evidence>
<protein>
    <recommendedName>
        <fullName evidence="1">Metallo-beta-lactamase domain-containing protein</fullName>
    </recommendedName>
</protein>
<dbReference type="PANTHER" id="PTHR11203:SF37">
    <property type="entry name" value="INTEGRATOR COMPLEX SUBUNIT 11"/>
    <property type="match status" value="1"/>
</dbReference>
<dbReference type="EMBL" id="ATBP01002108">
    <property type="protein sequence ID" value="ETR66278.1"/>
    <property type="molecule type" value="Genomic_DNA"/>
</dbReference>
<evidence type="ECO:0000313" key="3">
    <source>
        <dbReference type="Proteomes" id="UP000189670"/>
    </source>
</evidence>
<dbReference type="Pfam" id="PF00753">
    <property type="entry name" value="Lactamase_B"/>
    <property type="match status" value="1"/>
</dbReference>
<dbReference type="SUPFAM" id="SSF56281">
    <property type="entry name" value="Metallo-hydrolase/oxidoreductase"/>
    <property type="match status" value="1"/>
</dbReference>
<proteinExistence type="predicted"/>
<name>A0A1V1NUP0_9BACT</name>
<dbReference type="AlphaFoldDB" id="A0A1V1NUP0"/>
<dbReference type="GO" id="GO:0004521">
    <property type="term" value="F:RNA endonuclease activity"/>
    <property type="evidence" value="ECO:0007669"/>
    <property type="project" value="TreeGrafter"/>
</dbReference>
<gene>
    <name evidence="2" type="ORF">OMM_13013</name>
</gene>
<evidence type="ECO:0000313" key="2">
    <source>
        <dbReference type="EMBL" id="ETR66278.1"/>
    </source>
</evidence>
<dbReference type="PANTHER" id="PTHR11203">
    <property type="entry name" value="CLEAVAGE AND POLYADENYLATION SPECIFICITY FACTOR FAMILY MEMBER"/>
    <property type="match status" value="1"/>
</dbReference>
<comment type="caution">
    <text evidence="2">The sequence shown here is derived from an EMBL/GenBank/DDBJ whole genome shotgun (WGS) entry which is preliminary data.</text>
</comment>
<organism evidence="2 3">
    <name type="scientific">Candidatus Magnetoglobus multicellularis str. Araruama</name>
    <dbReference type="NCBI Taxonomy" id="890399"/>
    <lineage>
        <taxon>Bacteria</taxon>
        <taxon>Pseudomonadati</taxon>
        <taxon>Thermodesulfobacteriota</taxon>
        <taxon>Desulfobacteria</taxon>
        <taxon>Desulfobacterales</taxon>
        <taxon>Desulfobacteraceae</taxon>
        <taxon>Candidatus Magnetoglobus</taxon>
    </lineage>
</organism>
<dbReference type="InterPro" id="IPR001279">
    <property type="entry name" value="Metallo-B-lactamas"/>
</dbReference>
<sequence length="138" mass="15720">MSFKVYHLGAENCVTGSCHLLSTKDIYILIDCGLVQGNDKHIPISDWPVRPEKIDYLFLTHAHIDHIGRLPELIDHGFDGEIITTHPTKALLGPMLQNALSFTDYSNREQNKLLSTIDDLSWGFEFNDQFSLKKRHSV</sequence>
<feature type="domain" description="Metallo-beta-lactamase" evidence="1">
    <location>
        <begin position="15"/>
        <end position="103"/>
    </location>
</feature>
<reference evidence="3" key="1">
    <citation type="submission" date="2012-11" db="EMBL/GenBank/DDBJ databases">
        <authorList>
            <person name="Lucero-Rivera Y.E."/>
            <person name="Tovar-Ramirez D."/>
        </authorList>
    </citation>
    <scope>NUCLEOTIDE SEQUENCE [LARGE SCALE GENOMIC DNA]</scope>
    <source>
        <strain evidence="3">Araruama</strain>
    </source>
</reference>
<dbReference type="Gene3D" id="3.60.15.10">
    <property type="entry name" value="Ribonuclease Z/Hydroxyacylglutathione hydrolase-like"/>
    <property type="match status" value="1"/>
</dbReference>
<dbReference type="InterPro" id="IPR036866">
    <property type="entry name" value="RibonucZ/Hydroxyglut_hydro"/>
</dbReference>
<dbReference type="Proteomes" id="UP000189670">
    <property type="component" value="Unassembled WGS sequence"/>
</dbReference>
<dbReference type="InterPro" id="IPR050698">
    <property type="entry name" value="MBL"/>
</dbReference>